<sequence length="153" mass="17286">MKLPVYLGLLREAERVLAESFRQVADGHAAEPDVHFLSHTLAQQCLAHYEALDPIVQRYGEARQEDEPERLHAEGLGRIRSGPVGLLRDLQDVYMLASVVEITWKLVGQAAEALRDRELLELVARCHKETSTHLDWLKTRMEQTAPQALIAAQ</sequence>
<comment type="caution">
    <text evidence="1">The sequence shown here is derived from an EMBL/GenBank/DDBJ whole genome shotgun (WGS) entry which is preliminary data.</text>
</comment>
<reference evidence="1 2" key="1">
    <citation type="submission" date="2018-07" db="EMBL/GenBank/DDBJ databases">
        <title>Genomic Encyclopedia of Type Strains, Phase III (KMG-III): the genomes of soil and plant-associated and newly described type strains.</title>
        <authorList>
            <person name="Whitman W."/>
        </authorList>
    </citation>
    <scope>NUCLEOTIDE SEQUENCE [LARGE SCALE GENOMIC DNA]</scope>
    <source>
        <strain evidence="1 2">CECT 8575</strain>
    </source>
</reference>
<evidence type="ECO:0000313" key="1">
    <source>
        <dbReference type="EMBL" id="RCW45938.1"/>
    </source>
</evidence>
<dbReference type="Proteomes" id="UP000253495">
    <property type="component" value="Unassembled WGS sequence"/>
</dbReference>
<keyword evidence="2" id="KW-1185">Reference proteome</keyword>
<protein>
    <recommendedName>
        <fullName evidence="3">Ferritin-like metal-binding protein YciE</fullName>
    </recommendedName>
</protein>
<evidence type="ECO:0008006" key="3">
    <source>
        <dbReference type="Google" id="ProtNLM"/>
    </source>
</evidence>
<proteinExistence type="predicted"/>
<organism evidence="1 2">
    <name type="scientific">Halopolyspora algeriensis</name>
    <dbReference type="NCBI Taxonomy" id="1500506"/>
    <lineage>
        <taxon>Bacteria</taxon>
        <taxon>Bacillati</taxon>
        <taxon>Actinomycetota</taxon>
        <taxon>Actinomycetes</taxon>
        <taxon>Actinomycetes incertae sedis</taxon>
        <taxon>Halopolyspora</taxon>
    </lineage>
</organism>
<dbReference type="OrthoDB" id="669978at2"/>
<dbReference type="EMBL" id="QPJC01000002">
    <property type="protein sequence ID" value="RCW45938.1"/>
    <property type="molecule type" value="Genomic_DNA"/>
</dbReference>
<accession>A0A368W1S1</accession>
<evidence type="ECO:0000313" key="2">
    <source>
        <dbReference type="Proteomes" id="UP000253495"/>
    </source>
</evidence>
<dbReference type="RefSeq" id="WP_114451788.1">
    <property type="nucleotide sequence ID" value="NZ_QPJC01000002.1"/>
</dbReference>
<dbReference type="AlphaFoldDB" id="A0A368W1S1"/>
<gene>
    <name evidence="1" type="ORF">DFQ14_102240</name>
</gene>
<name>A0A368W1S1_9ACTN</name>